<feature type="region of interest" description="Disordered" evidence="1">
    <location>
        <begin position="60"/>
        <end position="79"/>
    </location>
</feature>
<gene>
    <name evidence="2" type="ORF">JOF57_005936</name>
</gene>
<comment type="caution">
    <text evidence="2">The sequence shown here is derived from an EMBL/GenBank/DDBJ whole genome shotgun (WGS) entry which is preliminary data.</text>
</comment>
<dbReference type="EMBL" id="JAGIOP010000002">
    <property type="protein sequence ID" value="MBP2456023.1"/>
    <property type="molecule type" value="Genomic_DNA"/>
</dbReference>
<evidence type="ECO:0008006" key="4">
    <source>
        <dbReference type="Google" id="ProtNLM"/>
    </source>
</evidence>
<dbReference type="InterPro" id="IPR036396">
    <property type="entry name" value="Cyt_P450_sf"/>
</dbReference>
<keyword evidence="3" id="KW-1185">Reference proteome</keyword>
<name>A0ABS5A3R5_9MYCO</name>
<protein>
    <recommendedName>
        <fullName evidence="4">Cytochrome P450</fullName>
    </recommendedName>
</protein>
<evidence type="ECO:0000313" key="2">
    <source>
        <dbReference type="EMBL" id="MBP2456023.1"/>
    </source>
</evidence>
<dbReference type="Proteomes" id="UP000694460">
    <property type="component" value="Unassembled WGS sequence"/>
</dbReference>
<proteinExistence type="predicted"/>
<evidence type="ECO:0000313" key="3">
    <source>
        <dbReference type="Proteomes" id="UP000694460"/>
    </source>
</evidence>
<dbReference type="SUPFAM" id="SSF48264">
    <property type="entry name" value="Cytochrome P450"/>
    <property type="match status" value="1"/>
</dbReference>
<accession>A0ABS5A3R5</accession>
<organism evidence="2 3">
    <name type="scientific">Mycolicibacterium lutetiense</name>
    <dbReference type="NCBI Taxonomy" id="1641992"/>
    <lineage>
        <taxon>Bacteria</taxon>
        <taxon>Bacillati</taxon>
        <taxon>Actinomycetota</taxon>
        <taxon>Actinomycetes</taxon>
        <taxon>Mycobacteriales</taxon>
        <taxon>Mycobacteriaceae</taxon>
        <taxon>Mycolicibacterium</taxon>
    </lineage>
</organism>
<dbReference type="Gene3D" id="1.10.630.10">
    <property type="entry name" value="Cytochrome P450"/>
    <property type="match status" value="1"/>
</dbReference>
<reference evidence="2 3" key="1">
    <citation type="submission" date="2021-03" db="EMBL/GenBank/DDBJ databases">
        <title>Sequencing the genomes of 1000 actinobacteria strains.</title>
        <authorList>
            <person name="Klenk H.-P."/>
        </authorList>
    </citation>
    <scope>NUCLEOTIDE SEQUENCE [LARGE SCALE GENOMIC DNA]</scope>
    <source>
        <strain evidence="2 3">DSM 46713</strain>
    </source>
</reference>
<evidence type="ECO:0000256" key="1">
    <source>
        <dbReference type="SAM" id="MobiDB-lite"/>
    </source>
</evidence>
<dbReference type="RefSeq" id="WP_209922955.1">
    <property type="nucleotide sequence ID" value="NZ_JAGIOP010000002.1"/>
</dbReference>
<sequence length="79" mass="8864">MEKSHATPRVKGLPVLGNTVPMYYQLPEFLTRCFTEYGPVFRVRALNNRYVVLAGPDGRCSSAQPRAASAWSPNRPGRR</sequence>